<evidence type="ECO:0000256" key="3">
    <source>
        <dbReference type="ARBA" id="ARBA00004669"/>
    </source>
</evidence>
<evidence type="ECO:0000256" key="13">
    <source>
        <dbReference type="ARBA" id="ARBA00048811"/>
    </source>
</evidence>
<dbReference type="GO" id="GO:0046100">
    <property type="term" value="P:hypoxanthine metabolic process"/>
    <property type="evidence" value="ECO:0007669"/>
    <property type="project" value="TreeGrafter"/>
</dbReference>
<dbReference type="Pfam" id="PF00156">
    <property type="entry name" value="Pribosyltran"/>
    <property type="match status" value="1"/>
</dbReference>
<dbReference type="GO" id="GO:0000166">
    <property type="term" value="F:nucleotide binding"/>
    <property type="evidence" value="ECO:0007669"/>
    <property type="project" value="UniProtKB-KW"/>
</dbReference>
<sequence>MQDDLERTLFDEATILARLDGIAAQISADYRDRELTVIAILNGSLIFMADLLRRIPLPLKLDCLSVASYHGGLQTSGEVIFRQVALPDIEGRDVLLLDDILDSGNTLAAIREKLSTAGPRSVRVCVLLQKKKVRQRPVDADYVGFEIEDEFVVGYGLDYMERYRNLPCIGVLRKELIAQ</sequence>
<evidence type="ECO:0000256" key="12">
    <source>
        <dbReference type="ARBA" id="ARBA00022842"/>
    </source>
</evidence>
<dbReference type="GO" id="GO:0032264">
    <property type="term" value="P:IMP salvage"/>
    <property type="evidence" value="ECO:0007669"/>
    <property type="project" value="UniProtKB-UniPathway"/>
</dbReference>
<protein>
    <recommendedName>
        <fullName evidence="5 15">Hypoxanthine phosphoribosyltransferase</fullName>
        <ecNumber evidence="5 15">2.4.2.8</ecNumber>
    </recommendedName>
</protein>
<evidence type="ECO:0000259" key="16">
    <source>
        <dbReference type="Pfam" id="PF00156"/>
    </source>
</evidence>
<keyword evidence="9 15" id="KW-0479">Metal-binding</keyword>
<dbReference type="GO" id="GO:0052657">
    <property type="term" value="F:guanine phosphoribosyltransferase activity"/>
    <property type="evidence" value="ECO:0007669"/>
    <property type="project" value="UniProtKB-ARBA"/>
</dbReference>
<evidence type="ECO:0000256" key="4">
    <source>
        <dbReference type="ARBA" id="ARBA00008391"/>
    </source>
</evidence>
<evidence type="ECO:0000256" key="9">
    <source>
        <dbReference type="ARBA" id="ARBA00022723"/>
    </source>
</evidence>
<comment type="pathway">
    <text evidence="3 15">Purine metabolism; IMP biosynthesis via salvage pathway; IMP from hypoxanthine: step 1/1.</text>
</comment>
<dbReference type="GO" id="GO:0004422">
    <property type="term" value="F:hypoxanthine phosphoribosyltransferase activity"/>
    <property type="evidence" value="ECO:0007669"/>
    <property type="project" value="InterPro"/>
</dbReference>
<keyword evidence="10 15" id="KW-0660">Purine salvage</keyword>
<dbReference type="GO" id="GO:0032263">
    <property type="term" value="P:GMP salvage"/>
    <property type="evidence" value="ECO:0007669"/>
    <property type="project" value="TreeGrafter"/>
</dbReference>
<dbReference type="GO" id="GO:0006178">
    <property type="term" value="P:guanine salvage"/>
    <property type="evidence" value="ECO:0007669"/>
    <property type="project" value="TreeGrafter"/>
</dbReference>
<proteinExistence type="inferred from homology"/>
<keyword evidence="12 15" id="KW-0460">Magnesium</keyword>
<evidence type="ECO:0000256" key="7">
    <source>
        <dbReference type="ARBA" id="ARBA00022676"/>
    </source>
</evidence>
<evidence type="ECO:0000256" key="5">
    <source>
        <dbReference type="ARBA" id="ARBA00011895"/>
    </source>
</evidence>
<dbReference type="GO" id="GO:0006166">
    <property type="term" value="P:purine ribonucleoside salvage"/>
    <property type="evidence" value="ECO:0007669"/>
    <property type="project" value="UniProtKB-KW"/>
</dbReference>
<dbReference type="InterPro" id="IPR005904">
    <property type="entry name" value="Hxn_phspho_trans"/>
</dbReference>
<dbReference type="SUPFAM" id="SSF53271">
    <property type="entry name" value="PRTase-like"/>
    <property type="match status" value="1"/>
</dbReference>
<comment type="subcellular location">
    <subcellularLocation>
        <location evidence="2 15">Cytoplasm</location>
    </subcellularLocation>
</comment>
<comment type="catalytic activity">
    <reaction evidence="13">
        <text>GMP + diphosphate = guanine + 5-phospho-alpha-D-ribose 1-diphosphate</text>
        <dbReference type="Rhea" id="RHEA:25424"/>
        <dbReference type="ChEBI" id="CHEBI:16235"/>
        <dbReference type="ChEBI" id="CHEBI:33019"/>
        <dbReference type="ChEBI" id="CHEBI:58017"/>
        <dbReference type="ChEBI" id="CHEBI:58115"/>
        <dbReference type="EC" id="2.4.2.8"/>
    </reaction>
    <physiologicalReaction direction="right-to-left" evidence="13">
        <dbReference type="Rhea" id="RHEA:25426"/>
    </physiologicalReaction>
</comment>
<comment type="similarity">
    <text evidence="4 15">Belongs to the purine/pyrimidine phosphoribosyltransferase family.</text>
</comment>
<evidence type="ECO:0000256" key="10">
    <source>
        <dbReference type="ARBA" id="ARBA00022726"/>
    </source>
</evidence>
<evidence type="ECO:0000256" key="11">
    <source>
        <dbReference type="ARBA" id="ARBA00022741"/>
    </source>
</evidence>
<evidence type="ECO:0000313" key="17">
    <source>
        <dbReference type="EMBL" id="CAA9223636.1"/>
    </source>
</evidence>
<keyword evidence="8 15" id="KW-0808">Transferase</keyword>
<evidence type="ECO:0000256" key="15">
    <source>
        <dbReference type="RuleBase" id="RU364099"/>
    </source>
</evidence>
<dbReference type="FunFam" id="3.40.50.2020:FF:000006">
    <property type="entry name" value="Hypoxanthine phosphoribosyltransferase"/>
    <property type="match status" value="1"/>
</dbReference>
<dbReference type="GO" id="GO:0005829">
    <property type="term" value="C:cytosol"/>
    <property type="evidence" value="ECO:0007669"/>
    <property type="project" value="TreeGrafter"/>
</dbReference>
<dbReference type="UniPathway" id="UPA00591">
    <property type="reaction ID" value="UER00648"/>
</dbReference>
<keyword evidence="7 15" id="KW-0328">Glycosyltransferase</keyword>
<evidence type="ECO:0000256" key="8">
    <source>
        <dbReference type="ARBA" id="ARBA00022679"/>
    </source>
</evidence>
<dbReference type="InterPro" id="IPR029057">
    <property type="entry name" value="PRTase-like"/>
</dbReference>
<dbReference type="PANTHER" id="PTHR43340:SF1">
    <property type="entry name" value="HYPOXANTHINE PHOSPHORIBOSYLTRANSFERASE"/>
    <property type="match status" value="1"/>
</dbReference>
<gene>
    <name evidence="17" type="ORF">AVDCRST_MAG42-708</name>
</gene>
<comment type="catalytic activity">
    <reaction evidence="14">
        <text>IMP + diphosphate = hypoxanthine + 5-phospho-alpha-D-ribose 1-diphosphate</text>
        <dbReference type="Rhea" id="RHEA:17973"/>
        <dbReference type="ChEBI" id="CHEBI:17368"/>
        <dbReference type="ChEBI" id="CHEBI:33019"/>
        <dbReference type="ChEBI" id="CHEBI:58017"/>
        <dbReference type="ChEBI" id="CHEBI:58053"/>
        <dbReference type="EC" id="2.4.2.8"/>
    </reaction>
    <physiologicalReaction direction="right-to-left" evidence="14">
        <dbReference type="Rhea" id="RHEA:17975"/>
    </physiologicalReaction>
</comment>
<feature type="domain" description="Phosphoribosyltransferase" evidence="16">
    <location>
        <begin position="11"/>
        <end position="159"/>
    </location>
</feature>
<evidence type="ECO:0000256" key="14">
    <source>
        <dbReference type="ARBA" id="ARBA00049402"/>
    </source>
</evidence>
<organism evidence="17">
    <name type="scientific">uncultured Chthoniobacterales bacterium</name>
    <dbReference type="NCBI Taxonomy" id="1836801"/>
    <lineage>
        <taxon>Bacteria</taxon>
        <taxon>Pseudomonadati</taxon>
        <taxon>Verrucomicrobiota</taxon>
        <taxon>Spartobacteria</taxon>
        <taxon>Chthoniobacterales</taxon>
        <taxon>environmental samples</taxon>
    </lineage>
</organism>
<dbReference type="Gene3D" id="3.40.50.2020">
    <property type="match status" value="1"/>
</dbReference>
<keyword evidence="11 15" id="KW-0547">Nucleotide-binding</keyword>
<reference evidence="17" key="1">
    <citation type="submission" date="2020-02" db="EMBL/GenBank/DDBJ databases">
        <authorList>
            <person name="Meier V. D."/>
        </authorList>
    </citation>
    <scope>NUCLEOTIDE SEQUENCE</scope>
    <source>
        <strain evidence="17">AVDCRST_MAG42</strain>
    </source>
</reference>
<dbReference type="AlphaFoldDB" id="A0A6J4HJ87"/>
<evidence type="ECO:0000256" key="2">
    <source>
        <dbReference type="ARBA" id="ARBA00004496"/>
    </source>
</evidence>
<accession>A0A6J4HJ87</accession>
<dbReference type="InterPro" id="IPR050408">
    <property type="entry name" value="HGPRT"/>
</dbReference>
<dbReference type="EC" id="2.4.2.8" evidence="5 15"/>
<evidence type="ECO:0000256" key="6">
    <source>
        <dbReference type="ARBA" id="ARBA00022490"/>
    </source>
</evidence>
<evidence type="ECO:0000256" key="1">
    <source>
        <dbReference type="ARBA" id="ARBA00001946"/>
    </source>
</evidence>
<dbReference type="InterPro" id="IPR000836">
    <property type="entry name" value="PRTase_dom"/>
</dbReference>
<dbReference type="EMBL" id="CADCTA010000043">
    <property type="protein sequence ID" value="CAA9223636.1"/>
    <property type="molecule type" value="Genomic_DNA"/>
</dbReference>
<dbReference type="CDD" id="cd06223">
    <property type="entry name" value="PRTases_typeI"/>
    <property type="match status" value="1"/>
</dbReference>
<dbReference type="PANTHER" id="PTHR43340">
    <property type="entry name" value="HYPOXANTHINE-GUANINE PHOSPHORIBOSYLTRANSFERASE"/>
    <property type="match status" value="1"/>
</dbReference>
<dbReference type="GO" id="GO:0000287">
    <property type="term" value="F:magnesium ion binding"/>
    <property type="evidence" value="ECO:0007669"/>
    <property type="project" value="TreeGrafter"/>
</dbReference>
<comment type="cofactor">
    <cofactor evidence="1 15">
        <name>Mg(2+)</name>
        <dbReference type="ChEBI" id="CHEBI:18420"/>
    </cofactor>
</comment>
<keyword evidence="6 15" id="KW-0963">Cytoplasm</keyword>
<dbReference type="NCBIfam" id="TIGR01203">
    <property type="entry name" value="HGPRTase"/>
    <property type="match status" value="1"/>
</dbReference>
<name>A0A6J4HJ87_9BACT</name>